<sequence length="100" mass="11547">MNSHNSIFIFKAENAALTSAVFSSFESMCDWIQKYYLSGMVIEYPLDVSSYDWAVENGYFARKSPIDSAPIFIASFVSAYQKQWHFKHGEILEEITEENQ</sequence>
<keyword evidence="3" id="KW-1185">Reference proteome</keyword>
<name>A0ABU3WD79_9GAMM</name>
<gene>
    <name evidence="2" type="ORF">QR674_05145</name>
</gene>
<feature type="domain" description="DUF7710" evidence="1">
    <location>
        <begin position="7"/>
        <end position="90"/>
    </location>
</feature>
<evidence type="ECO:0000313" key="2">
    <source>
        <dbReference type="EMBL" id="MDV2468364.1"/>
    </source>
</evidence>
<evidence type="ECO:0000313" key="3">
    <source>
        <dbReference type="Proteomes" id="UP001278188"/>
    </source>
</evidence>
<protein>
    <recommendedName>
        <fullName evidence="1">DUF7710 domain-containing protein</fullName>
    </recommendedName>
</protein>
<dbReference type="EMBL" id="JASVDY010000001">
    <property type="protein sequence ID" value="MDV2468364.1"/>
    <property type="molecule type" value="Genomic_DNA"/>
</dbReference>
<reference evidence="2 3" key="1">
    <citation type="submission" date="2023-06" db="EMBL/GenBank/DDBJ databases">
        <title>Genomic Analysis of Acinetobacter Strains Recovered from South Australian Aquatic Samples provides Insights into the Circulation of Antibiotic Resistance determinants in the Environment.</title>
        <authorList>
            <person name="Tobin L."/>
            <person name="Jarocki V.M."/>
            <person name="Kenyon J."/>
            <person name="Drigo B."/>
            <person name="Donner E."/>
            <person name="Djordjevic S.P."/>
            <person name="Hamidian M."/>
        </authorList>
    </citation>
    <scope>NUCLEOTIDE SEQUENCE [LARGE SCALE GENOMIC DNA]</scope>
    <source>
        <strain evidence="2 3">SAAc652</strain>
    </source>
</reference>
<comment type="caution">
    <text evidence="2">The sequence shown here is derived from an EMBL/GenBank/DDBJ whole genome shotgun (WGS) entry which is preliminary data.</text>
</comment>
<proteinExistence type="predicted"/>
<dbReference type="Proteomes" id="UP001278188">
    <property type="component" value="Unassembled WGS sequence"/>
</dbReference>
<dbReference type="InterPro" id="IPR056127">
    <property type="entry name" value="DUF7710"/>
</dbReference>
<evidence type="ECO:0000259" key="1">
    <source>
        <dbReference type="Pfam" id="PF24819"/>
    </source>
</evidence>
<dbReference type="RefSeq" id="WP_087550092.1">
    <property type="nucleotide sequence ID" value="NZ_JASVDY010000001.1"/>
</dbReference>
<organism evidence="2 3">
    <name type="scientific">Acinetobacter chinensis</name>
    <dbReference type="NCBI Taxonomy" id="2004650"/>
    <lineage>
        <taxon>Bacteria</taxon>
        <taxon>Pseudomonadati</taxon>
        <taxon>Pseudomonadota</taxon>
        <taxon>Gammaproteobacteria</taxon>
        <taxon>Moraxellales</taxon>
        <taxon>Moraxellaceae</taxon>
        <taxon>Acinetobacter</taxon>
    </lineage>
</organism>
<accession>A0ABU3WD79</accession>
<dbReference type="Pfam" id="PF24819">
    <property type="entry name" value="DUF7710"/>
    <property type="match status" value="1"/>
</dbReference>